<name>A0A915YEX3_9BACT</name>
<keyword evidence="5" id="KW-0460">Magnesium</keyword>
<dbReference type="GO" id="GO:0030272">
    <property type="term" value="F:5-formyltetrahydrofolate cyclo-ligase activity"/>
    <property type="evidence" value="ECO:0007669"/>
    <property type="project" value="UniProtKB-EC"/>
</dbReference>
<evidence type="ECO:0000256" key="3">
    <source>
        <dbReference type="ARBA" id="ARBA00022840"/>
    </source>
</evidence>
<organism evidence="6 7">
    <name type="scientific">Aureispira anguillae</name>
    <dbReference type="NCBI Taxonomy" id="2864201"/>
    <lineage>
        <taxon>Bacteria</taxon>
        <taxon>Pseudomonadati</taxon>
        <taxon>Bacteroidota</taxon>
        <taxon>Saprospiria</taxon>
        <taxon>Saprospirales</taxon>
        <taxon>Saprospiraceae</taxon>
        <taxon>Aureispira</taxon>
    </lineage>
</organism>
<dbReference type="InterPro" id="IPR037171">
    <property type="entry name" value="NagB/RpiA_transferase-like"/>
</dbReference>
<accession>A0A915YEX3</accession>
<comment type="cofactor">
    <cofactor evidence="5">
        <name>Mg(2+)</name>
        <dbReference type="ChEBI" id="CHEBI:18420"/>
    </cofactor>
</comment>
<reference evidence="6" key="1">
    <citation type="submission" date="2022-09" db="EMBL/GenBank/DDBJ databases">
        <title>Aureispira anguillicida sp. nov., isolated from Leptocephalus of Japanese eel Anguilla japonica.</title>
        <authorList>
            <person name="Yuasa K."/>
            <person name="Mekata T."/>
            <person name="Ikunari K."/>
        </authorList>
    </citation>
    <scope>NUCLEOTIDE SEQUENCE</scope>
    <source>
        <strain evidence="6">EL160426</strain>
    </source>
</reference>
<evidence type="ECO:0000313" key="7">
    <source>
        <dbReference type="Proteomes" id="UP001060919"/>
    </source>
</evidence>
<dbReference type="EC" id="6.3.3.2" evidence="5"/>
<dbReference type="Gene3D" id="3.40.50.10420">
    <property type="entry name" value="NagB/RpiA/CoA transferase-like"/>
    <property type="match status" value="1"/>
</dbReference>
<dbReference type="Pfam" id="PF01812">
    <property type="entry name" value="5-FTHF_cyc-lig"/>
    <property type="match status" value="1"/>
</dbReference>
<dbReference type="Proteomes" id="UP001060919">
    <property type="component" value="Chromosome"/>
</dbReference>
<sequence>MKEKKDLRKQLLKQRALLNSKDKERYDQKICLSLEQLIMAKKCATVHAYLPMGEEVNIYPLLQRLLETKIRVYTPKTLKNRKLEHLELTNLDAIESGLWGTKHPIAAKTYEGKFDLIIVPGLAFDENKNRLGYGGGYYDNFLAQQITAYKAAVAYPFQLLKTIPVEPHDTPVDAVIYDTLVE</sequence>
<feature type="binding site" evidence="4">
    <location>
        <begin position="130"/>
        <end position="138"/>
    </location>
    <ligand>
        <name>ATP</name>
        <dbReference type="ChEBI" id="CHEBI:30616"/>
    </ligand>
</feature>
<evidence type="ECO:0000256" key="4">
    <source>
        <dbReference type="PIRSR" id="PIRSR006806-1"/>
    </source>
</evidence>
<feature type="binding site" evidence="4">
    <location>
        <begin position="4"/>
        <end position="8"/>
    </location>
    <ligand>
        <name>ATP</name>
        <dbReference type="ChEBI" id="CHEBI:30616"/>
    </ligand>
</feature>
<dbReference type="GO" id="GO:0046872">
    <property type="term" value="F:metal ion binding"/>
    <property type="evidence" value="ECO:0007669"/>
    <property type="project" value="UniProtKB-KW"/>
</dbReference>
<dbReference type="PIRSF" id="PIRSF006806">
    <property type="entry name" value="FTHF_cligase"/>
    <property type="match status" value="1"/>
</dbReference>
<protein>
    <recommendedName>
        <fullName evidence="5">5-formyltetrahydrofolate cyclo-ligase</fullName>
        <ecNumber evidence="5">6.3.3.2</ecNumber>
    </recommendedName>
</protein>
<gene>
    <name evidence="6" type="ORF">AsAng_0024890</name>
</gene>
<dbReference type="KEGG" id="aup:AsAng_0024890"/>
<proteinExistence type="inferred from homology"/>
<dbReference type="RefSeq" id="WP_264792921.1">
    <property type="nucleotide sequence ID" value="NZ_AP026867.1"/>
</dbReference>
<comment type="catalytic activity">
    <reaction evidence="5">
        <text>(6S)-5-formyl-5,6,7,8-tetrahydrofolate + ATP = (6R)-5,10-methenyltetrahydrofolate + ADP + phosphate</text>
        <dbReference type="Rhea" id="RHEA:10488"/>
        <dbReference type="ChEBI" id="CHEBI:30616"/>
        <dbReference type="ChEBI" id="CHEBI:43474"/>
        <dbReference type="ChEBI" id="CHEBI:57455"/>
        <dbReference type="ChEBI" id="CHEBI:57457"/>
        <dbReference type="ChEBI" id="CHEBI:456216"/>
        <dbReference type="EC" id="6.3.3.2"/>
    </reaction>
</comment>
<evidence type="ECO:0000313" key="6">
    <source>
        <dbReference type="EMBL" id="BDS11775.1"/>
    </source>
</evidence>
<dbReference type="PANTHER" id="PTHR23407">
    <property type="entry name" value="ATPASE INHIBITOR/5-FORMYLTETRAHYDROFOLATE CYCLO-LIGASE"/>
    <property type="match status" value="1"/>
</dbReference>
<dbReference type="NCBIfam" id="TIGR02727">
    <property type="entry name" value="MTHFS_bact"/>
    <property type="match status" value="1"/>
</dbReference>
<comment type="similarity">
    <text evidence="1 5">Belongs to the 5-formyltetrahydrofolate cyclo-ligase family.</text>
</comment>
<dbReference type="PANTHER" id="PTHR23407:SF1">
    <property type="entry name" value="5-FORMYLTETRAHYDROFOLATE CYCLO-LIGASE"/>
    <property type="match status" value="1"/>
</dbReference>
<dbReference type="GO" id="GO:0009396">
    <property type="term" value="P:folic acid-containing compound biosynthetic process"/>
    <property type="evidence" value="ECO:0007669"/>
    <property type="project" value="TreeGrafter"/>
</dbReference>
<keyword evidence="5" id="KW-0479">Metal-binding</keyword>
<evidence type="ECO:0000256" key="5">
    <source>
        <dbReference type="RuleBase" id="RU361279"/>
    </source>
</evidence>
<dbReference type="AlphaFoldDB" id="A0A915YEX3"/>
<dbReference type="InterPro" id="IPR002698">
    <property type="entry name" value="FTHF_cligase"/>
</dbReference>
<evidence type="ECO:0000256" key="1">
    <source>
        <dbReference type="ARBA" id="ARBA00010638"/>
    </source>
</evidence>
<dbReference type="GO" id="GO:0035999">
    <property type="term" value="P:tetrahydrofolate interconversion"/>
    <property type="evidence" value="ECO:0007669"/>
    <property type="project" value="TreeGrafter"/>
</dbReference>
<dbReference type="InterPro" id="IPR024185">
    <property type="entry name" value="FTHF_cligase-like_sf"/>
</dbReference>
<dbReference type="EMBL" id="AP026867">
    <property type="protein sequence ID" value="BDS11775.1"/>
    <property type="molecule type" value="Genomic_DNA"/>
</dbReference>
<keyword evidence="7" id="KW-1185">Reference proteome</keyword>
<feature type="binding site" evidence="4">
    <location>
        <position position="55"/>
    </location>
    <ligand>
        <name>substrate</name>
    </ligand>
</feature>
<keyword evidence="2 4" id="KW-0547">Nucleotide-binding</keyword>
<dbReference type="GO" id="GO:0005524">
    <property type="term" value="F:ATP binding"/>
    <property type="evidence" value="ECO:0007669"/>
    <property type="project" value="UniProtKB-KW"/>
</dbReference>
<feature type="binding site" evidence="4">
    <location>
        <position position="50"/>
    </location>
    <ligand>
        <name>substrate</name>
    </ligand>
</feature>
<evidence type="ECO:0000256" key="2">
    <source>
        <dbReference type="ARBA" id="ARBA00022741"/>
    </source>
</evidence>
<dbReference type="SUPFAM" id="SSF100950">
    <property type="entry name" value="NagB/RpiA/CoA transferase-like"/>
    <property type="match status" value="1"/>
</dbReference>
<keyword evidence="3 4" id="KW-0067">ATP-binding</keyword>